<sequence>MTDNSPRKISTSNSAFITVQTGTVEAVRDVLRNRLKEEGRVVRDPAMMARRLCLESVDEAFVESCKAACLEERDEQLRILENLSLKADRKGGSSGPETGAKKPKRREKDMYPPLNDLFGFIGTYRHSSQDADDRGTCRCDAEKAIKGEEHTTGFPRTFPDGVALACGCTHDSFRWRDVRAFVECKASTSQGEPSRSETVPETVVQGADYARLHLSADPFRVFSVGLLVYGFRFMVAIFDQDGVCLSDPYHLRNNLDVFIRVVCQLGHGLTDAGLGRDPTVEQLHLPQDDPLRLVLNAIVEEQVKSVVSRQFPSYKITLKTSDTYPMEGGKKHIETEETTWVTIGPPIWSSLSYLGRGTAVWRVVALEGNEIPRPEEVLILKNAWRRNHRDSETHIYMALRHAGKGDRHHTYRKGIADFRLGADVTFPGRVEAISTINLRFLFMGDSTSIPPPAPHTPVLHRLILETQGRPLWSFKNFKELILGMRAAIEGHKYLVSKGILHRDISAGNIMLSALASPPLGMEGFLMDLEYARLNEIPDIYTMKSALDVKGATQTVFNDAKRGAEMTGTLQFMAAELLGAIVHTNRKVKHEAHHDLESFVWVLMYVISRTSNERKDLLTEQRTRIKKHFVESFGHRSVNFIHISRRSCEPLVVDVYGDLLPQPMVALLIRLKKAVHAHFAPPPSQWVEEEDPVHVLTHDILLNLLDTTCHSLSSMPAVV</sequence>
<feature type="region of interest" description="Disordered" evidence="1">
    <location>
        <begin position="87"/>
        <end position="109"/>
    </location>
</feature>
<dbReference type="InterPro" id="IPR040976">
    <property type="entry name" value="Pkinase_fungal"/>
</dbReference>
<dbReference type="OrthoDB" id="3271139at2759"/>
<organism evidence="3 4">
    <name type="scientific">Pleurotus eryngii</name>
    <name type="common">Boletus of the steppes</name>
    <dbReference type="NCBI Taxonomy" id="5323"/>
    <lineage>
        <taxon>Eukaryota</taxon>
        <taxon>Fungi</taxon>
        <taxon>Dikarya</taxon>
        <taxon>Basidiomycota</taxon>
        <taxon>Agaricomycotina</taxon>
        <taxon>Agaricomycetes</taxon>
        <taxon>Agaricomycetidae</taxon>
        <taxon>Agaricales</taxon>
        <taxon>Pleurotineae</taxon>
        <taxon>Pleurotaceae</taxon>
        <taxon>Pleurotus</taxon>
    </lineage>
</organism>
<name>A0A9P6A708_PLEER</name>
<dbReference type="SUPFAM" id="SSF56112">
    <property type="entry name" value="Protein kinase-like (PK-like)"/>
    <property type="match status" value="1"/>
</dbReference>
<keyword evidence="4" id="KW-1185">Reference proteome</keyword>
<dbReference type="InterPro" id="IPR011009">
    <property type="entry name" value="Kinase-like_dom_sf"/>
</dbReference>
<dbReference type="PANTHER" id="PTHR38248:SF2">
    <property type="entry name" value="FUNK1 11"/>
    <property type="match status" value="1"/>
</dbReference>
<reference evidence="3" key="1">
    <citation type="submission" date="2020-11" db="EMBL/GenBank/DDBJ databases">
        <authorList>
            <consortium name="DOE Joint Genome Institute"/>
            <person name="Ahrendt S."/>
            <person name="Riley R."/>
            <person name="Andreopoulos W."/>
            <person name="Labutti K."/>
            <person name="Pangilinan J."/>
            <person name="Ruiz-Duenas F.J."/>
            <person name="Barrasa J.M."/>
            <person name="Sanchez-Garcia M."/>
            <person name="Camarero S."/>
            <person name="Miyauchi S."/>
            <person name="Serrano A."/>
            <person name="Linde D."/>
            <person name="Babiker R."/>
            <person name="Drula E."/>
            <person name="Ayuso-Fernandez I."/>
            <person name="Pacheco R."/>
            <person name="Padilla G."/>
            <person name="Ferreira P."/>
            <person name="Barriuso J."/>
            <person name="Kellner H."/>
            <person name="Castanera R."/>
            <person name="Alfaro M."/>
            <person name="Ramirez L."/>
            <person name="Pisabarro A.G."/>
            <person name="Kuo A."/>
            <person name="Tritt A."/>
            <person name="Lipzen A."/>
            <person name="He G."/>
            <person name="Yan M."/>
            <person name="Ng V."/>
            <person name="Cullen D."/>
            <person name="Martin F."/>
            <person name="Rosso M.-N."/>
            <person name="Henrissat B."/>
            <person name="Hibbett D."/>
            <person name="Martinez A.T."/>
            <person name="Grigoriev I.V."/>
        </authorList>
    </citation>
    <scope>NUCLEOTIDE SEQUENCE</scope>
    <source>
        <strain evidence="3">ATCC 90797</strain>
    </source>
</reference>
<accession>A0A9P6A708</accession>
<dbReference type="InterPro" id="IPR000719">
    <property type="entry name" value="Prot_kinase_dom"/>
</dbReference>
<dbReference type="PROSITE" id="PS00109">
    <property type="entry name" value="PROTEIN_KINASE_TYR"/>
    <property type="match status" value="1"/>
</dbReference>
<proteinExistence type="predicted"/>
<dbReference type="Gene3D" id="1.10.510.10">
    <property type="entry name" value="Transferase(Phosphotransferase) domain 1"/>
    <property type="match status" value="1"/>
</dbReference>
<evidence type="ECO:0000313" key="4">
    <source>
        <dbReference type="Proteomes" id="UP000807025"/>
    </source>
</evidence>
<dbReference type="EMBL" id="MU154528">
    <property type="protein sequence ID" value="KAF9500177.1"/>
    <property type="molecule type" value="Genomic_DNA"/>
</dbReference>
<evidence type="ECO:0000259" key="2">
    <source>
        <dbReference type="PROSITE" id="PS50011"/>
    </source>
</evidence>
<dbReference type="GO" id="GO:0005524">
    <property type="term" value="F:ATP binding"/>
    <property type="evidence" value="ECO:0007669"/>
    <property type="project" value="InterPro"/>
</dbReference>
<dbReference type="Proteomes" id="UP000807025">
    <property type="component" value="Unassembled WGS sequence"/>
</dbReference>
<dbReference type="PANTHER" id="PTHR38248">
    <property type="entry name" value="FUNK1 6"/>
    <property type="match status" value="1"/>
</dbReference>
<dbReference type="InterPro" id="IPR008266">
    <property type="entry name" value="Tyr_kinase_AS"/>
</dbReference>
<evidence type="ECO:0000256" key="1">
    <source>
        <dbReference type="SAM" id="MobiDB-lite"/>
    </source>
</evidence>
<dbReference type="PROSITE" id="PS50011">
    <property type="entry name" value="PROTEIN_KINASE_DOM"/>
    <property type="match status" value="1"/>
</dbReference>
<comment type="caution">
    <text evidence="3">The sequence shown here is derived from an EMBL/GenBank/DDBJ whole genome shotgun (WGS) entry which is preliminary data.</text>
</comment>
<dbReference type="AlphaFoldDB" id="A0A9P6A708"/>
<feature type="domain" description="Protein kinase" evidence="2">
    <location>
        <begin position="348"/>
        <end position="700"/>
    </location>
</feature>
<dbReference type="Pfam" id="PF17667">
    <property type="entry name" value="Pkinase_fungal"/>
    <property type="match status" value="1"/>
</dbReference>
<dbReference type="GO" id="GO:0004672">
    <property type="term" value="F:protein kinase activity"/>
    <property type="evidence" value="ECO:0007669"/>
    <property type="project" value="InterPro"/>
</dbReference>
<gene>
    <name evidence="3" type="ORF">BDN71DRAFT_1427451</name>
</gene>
<evidence type="ECO:0000313" key="3">
    <source>
        <dbReference type="EMBL" id="KAF9500177.1"/>
    </source>
</evidence>
<protein>
    <recommendedName>
        <fullName evidence="2">Protein kinase domain-containing protein</fullName>
    </recommendedName>
</protein>